<dbReference type="PANTHER" id="PTHR41534">
    <property type="entry name" value="BLR3401 PROTEIN"/>
    <property type="match status" value="1"/>
</dbReference>
<organism evidence="4 5">
    <name type="scientific">Burkholderia puraquae</name>
    <dbReference type="NCBI Taxonomy" id="1904757"/>
    <lineage>
        <taxon>Bacteria</taxon>
        <taxon>Pseudomonadati</taxon>
        <taxon>Pseudomonadota</taxon>
        <taxon>Betaproteobacteria</taxon>
        <taxon>Burkholderiales</taxon>
        <taxon>Burkholderiaceae</taxon>
        <taxon>Burkholderia</taxon>
        <taxon>Burkholderia cepacia complex</taxon>
    </lineage>
</organism>
<dbReference type="Proteomes" id="UP000494135">
    <property type="component" value="Unassembled WGS sequence"/>
</dbReference>
<reference evidence="4 5" key="1">
    <citation type="submission" date="2017-04" db="EMBL/GenBank/DDBJ databases">
        <title>Burkholderia puraquae sp. nov., a novel Burkholderia cepacia complex species from hospital setting samples.</title>
        <authorList>
            <person name="Martina P."/>
            <person name="Leguizamon M."/>
            <person name="Prieto C."/>
            <person name="Sousa S."/>
            <person name="Montanaro P."/>
            <person name="Draghi W."/>
            <person name="Staembler M."/>
            <person name="Bettiol M."/>
            <person name="Figoli C."/>
            <person name="Palau J."/>
            <person name="Alvarez F."/>
            <person name="Benetti S."/>
            <person name="Anchat E."/>
            <person name="Vescina C."/>
            <person name="Ferreras J."/>
            <person name="Lasch P."/>
            <person name="Lagares A."/>
            <person name="Zorreguieta A."/>
            <person name="Yantorno O."/>
            <person name="Bosch A."/>
        </authorList>
    </citation>
    <scope>NUCLEOTIDE SEQUENCE [LARGE SCALE GENOMIC DNA]</scope>
    <source>
        <strain evidence="4 5">CAMPA 1040</strain>
    </source>
</reference>
<dbReference type="NCBIfam" id="NF007479">
    <property type="entry name" value="PRK10069.1"/>
    <property type="match status" value="1"/>
</dbReference>
<dbReference type="InterPro" id="IPR000391">
    <property type="entry name" value="Rng_hydr_dOase-bsu"/>
</dbReference>
<gene>
    <name evidence="3" type="primary">bnzB</name>
    <name evidence="4" type="ORF">B7G54_36790</name>
    <name evidence="3" type="ORF">LMG29660_07137</name>
</gene>
<dbReference type="GO" id="GO:0019380">
    <property type="term" value="P:3-phenylpropionate catabolic process"/>
    <property type="evidence" value="ECO:0007669"/>
    <property type="project" value="TreeGrafter"/>
</dbReference>
<dbReference type="Proteomes" id="UP000193146">
    <property type="component" value="Unassembled WGS sequence"/>
</dbReference>
<dbReference type="RefSeq" id="WP_071336077.1">
    <property type="nucleotide sequence ID" value="NZ_CADIKG010000040.1"/>
</dbReference>
<sequence>MVANEIAATRANAVSAAEHFAIEQFLFLEAELLDDRNIAEWIELMADDLRYVMPIRRNVGPRERKLEWTSPDELAYFDESKENLKLRLRKLQSGAAWAEEPPSHTRHLITNVRASAAGQGEYLVRSNFLAYRSRSERQTDYLVGERHDRLRCVDTDAGFQIVSRRILLDQTTFLANNLSFFL</sequence>
<reference evidence="3 6" key="2">
    <citation type="submission" date="2020-04" db="EMBL/GenBank/DDBJ databases">
        <authorList>
            <person name="De Canck E."/>
        </authorList>
    </citation>
    <scope>NUCLEOTIDE SEQUENCE [LARGE SCALE GENOMIC DNA]</scope>
    <source>
        <strain evidence="3 6">LMG 29660</strain>
    </source>
</reference>
<keyword evidence="5" id="KW-1185">Reference proteome</keyword>
<dbReference type="GO" id="GO:0018619">
    <property type="term" value="F:benzene 1,2-dioxygenase activity"/>
    <property type="evidence" value="ECO:0007669"/>
    <property type="project" value="UniProtKB-EC"/>
</dbReference>
<evidence type="ECO:0000313" key="5">
    <source>
        <dbReference type="Proteomes" id="UP000193146"/>
    </source>
</evidence>
<dbReference type="EC" id="1.14.12.3" evidence="3"/>
<comment type="similarity">
    <text evidence="1">Belongs to the bacterial ring-hydroxylating dioxygenase beta subunit family.</text>
</comment>
<evidence type="ECO:0000256" key="2">
    <source>
        <dbReference type="ARBA" id="ARBA00023002"/>
    </source>
</evidence>
<keyword evidence="2 3" id="KW-0560">Oxidoreductase</keyword>
<name>A0A1X1P5J8_9BURK</name>
<dbReference type="AlphaFoldDB" id="A0A1X1P5J8"/>
<dbReference type="PANTHER" id="PTHR41534:SF2">
    <property type="entry name" value="3-PHENYLPROPIONATE_CINNAMIC ACID DIOXYGENASE SUBUNIT BETA"/>
    <property type="match status" value="1"/>
</dbReference>
<accession>A0A1X1P5J8</accession>
<evidence type="ECO:0000256" key="1">
    <source>
        <dbReference type="ARBA" id="ARBA00009570"/>
    </source>
</evidence>
<dbReference type="OrthoDB" id="7062869at2"/>
<evidence type="ECO:0000313" key="6">
    <source>
        <dbReference type="Proteomes" id="UP000494135"/>
    </source>
</evidence>
<dbReference type="Gene3D" id="3.10.450.50">
    <property type="match status" value="1"/>
</dbReference>
<dbReference type="InterPro" id="IPR032710">
    <property type="entry name" value="NTF2-like_dom_sf"/>
</dbReference>
<evidence type="ECO:0000313" key="4">
    <source>
        <dbReference type="EMBL" id="ORT79514.1"/>
    </source>
</evidence>
<dbReference type="EMBL" id="CADIKG010000040">
    <property type="protein sequence ID" value="CAB3772341.1"/>
    <property type="molecule type" value="Genomic_DNA"/>
</dbReference>
<keyword evidence="3" id="KW-0223">Dioxygenase</keyword>
<dbReference type="CDD" id="cd00667">
    <property type="entry name" value="ring_hydroxylating_dioxygenases_beta"/>
    <property type="match status" value="1"/>
</dbReference>
<dbReference type="Pfam" id="PF00866">
    <property type="entry name" value="Ring_hydroxyl_B"/>
    <property type="match status" value="1"/>
</dbReference>
<evidence type="ECO:0000313" key="3">
    <source>
        <dbReference type="EMBL" id="CAB3772341.1"/>
    </source>
</evidence>
<dbReference type="EMBL" id="NBYX01000041">
    <property type="protein sequence ID" value="ORT79514.1"/>
    <property type="molecule type" value="Genomic_DNA"/>
</dbReference>
<proteinExistence type="inferred from homology"/>
<protein>
    <submittedName>
        <fullName evidence="3">Benzene 1,2-dioxygenase subunit beta</fullName>
        <ecNumber evidence="3">1.14.12.3</ecNumber>
    </submittedName>
</protein>
<dbReference type="SUPFAM" id="SSF54427">
    <property type="entry name" value="NTF2-like"/>
    <property type="match status" value="1"/>
</dbReference>